<dbReference type="InterPro" id="IPR036907">
    <property type="entry name" value="5'-Nucleotdase_C_sf"/>
</dbReference>
<dbReference type="Pfam" id="PF00565">
    <property type="entry name" value="SNase"/>
    <property type="match status" value="1"/>
</dbReference>
<dbReference type="Pfam" id="PF01336">
    <property type="entry name" value="tRNA_anti-codon"/>
    <property type="match status" value="1"/>
</dbReference>
<feature type="transmembrane region" description="Helical" evidence="7">
    <location>
        <begin position="26"/>
        <end position="44"/>
    </location>
</feature>
<dbReference type="CDD" id="cd00175">
    <property type="entry name" value="SNc"/>
    <property type="match status" value="1"/>
</dbReference>
<evidence type="ECO:0000259" key="9">
    <source>
        <dbReference type="PROSITE" id="PS50847"/>
    </source>
</evidence>
<dbReference type="InterPro" id="IPR029052">
    <property type="entry name" value="Metallo-depent_PP-like"/>
</dbReference>
<dbReference type="GeneID" id="936241"/>
<dbReference type="AlphaFoldDB" id="A0A6M4JGV6"/>
<dbReference type="SUPFAM" id="SSF56300">
    <property type="entry name" value="Metallo-dependent phosphatases"/>
    <property type="match status" value="1"/>
</dbReference>
<dbReference type="InterPro" id="IPR006179">
    <property type="entry name" value="5_nucleotidase/apyrase"/>
</dbReference>
<dbReference type="SUPFAM" id="SSF50199">
    <property type="entry name" value="Staphylococcal nuclease"/>
    <property type="match status" value="1"/>
</dbReference>
<evidence type="ECO:0000313" key="10">
    <source>
        <dbReference type="EMBL" id="QJP87441.1"/>
    </source>
</evidence>
<dbReference type="RefSeq" id="NP_388800.1">
    <property type="nucleotide sequence ID" value="NC_000964.3"/>
</dbReference>
<dbReference type="Gene3D" id="3.60.21.10">
    <property type="match status" value="1"/>
</dbReference>
<feature type="domain" description="Gram-positive cocci surface proteins LPxTG" evidence="9">
    <location>
        <begin position="1182"/>
        <end position="1217"/>
    </location>
</feature>
<dbReference type="OrthoDB" id="9775118at2"/>
<keyword evidence="7" id="KW-0472">Membrane</keyword>
<feature type="transmembrane region" description="Helical" evidence="7">
    <location>
        <begin position="1188"/>
        <end position="1208"/>
    </location>
</feature>
<keyword evidence="4" id="KW-0732">Signal</keyword>
<protein>
    <submittedName>
        <fullName evidence="10">Endonuclease YhcR</fullName>
    </submittedName>
</protein>
<keyword evidence="10" id="KW-0255">Endonuclease</keyword>
<dbReference type="NCBIfam" id="TIGR01167">
    <property type="entry name" value="LPXTG_anchor"/>
    <property type="match status" value="1"/>
</dbReference>
<dbReference type="GO" id="GO:0016788">
    <property type="term" value="F:hydrolase activity, acting on ester bonds"/>
    <property type="evidence" value="ECO:0007669"/>
    <property type="project" value="InterPro"/>
</dbReference>
<dbReference type="Gene3D" id="3.90.780.10">
    <property type="entry name" value="5'-Nucleotidase, C-terminal domain"/>
    <property type="match status" value="1"/>
</dbReference>
<comment type="subcellular location">
    <subcellularLocation>
        <location evidence="1">Secreted</location>
        <location evidence="1">Cell wall</location>
        <topology evidence="1">Peptidoglycan-anchor</topology>
    </subcellularLocation>
</comment>
<dbReference type="InterPro" id="IPR006146">
    <property type="entry name" value="5'-Nucleotdase_CS"/>
</dbReference>
<proteinExistence type="predicted"/>
<evidence type="ECO:0000259" key="8">
    <source>
        <dbReference type="PROSITE" id="PS50830"/>
    </source>
</evidence>
<dbReference type="InterPro" id="IPR041831">
    <property type="entry name" value="YhcR_MPP"/>
</dbReference>
<feature type="compositionally biased region" description="Acidic residues" evidence="6">
    <location>
        <begin position="1089"/>
        <end position="1110"/>
    </location>
</feature>
<accession>A0A6M4JGV6</accession>
<evidence type="ECO:0000256" key="3">
    <source>
        <dbReference type="ARBA" id="ARBA00022525"/>
    </source>
</evidence>
<dbReference type="PROSITE" id="PS00786">
    <property type="entry name" value="5_NUCLEOTIDASE_2"/>
    <property type="match status" value="1"/>
</dbReference>
<evidence type="ECO:0000256" key="5">
    <source>
        <dbReference type="ARBA" id="ARBA00023088"/>
    </source>
</evidence>
<feature type="region of interest" description="Disordered" evidence="6">
    <location>
        <begin position="1087"/>
        <end position="1142"/>
    </location>
</feature>
<dbReference type="EMBL" id="CP052842">
    <property type="protein sequence ID" value="QJP87441.1"/>
    <property type="molecule type" value="Genomic_DNA"/>
</dbReference>
<dbReference type="InterPro" id="IPR004843">
    <property type="entry name" value="Calcineurin-like_PHP"/>
</dbReference>
<dbReference type="SUPFAM" id="SSF50249">
    <property type="entry name" value="Nucleic acid-binding proteins"/>
    <property type="match status" value="1"/>
</dbReference>
<evidence type="ECO:0000256" key="1">
    <source>
        <dbReference type="ARBA" id="ARBA00004168"/>
    </source>
</evidence>
<dbReference type="Gene3D" id="2.40.50.90">
    <property type="match status" value="1"/>
</dbReference>
<dbReference type="GO" id="GO:0000166">
    <property type="term" value="F:nucleotide binding"/>
    <property type="evidence" value="ECO:0007669"/>
    <property type="project" value="InterPro"/>
</dbReference>
<reference evidence="10" key="1">
    <citation type="submission" date="2020-04" db="EMBL/GenBank/DDBJ databases">
        <title>Phage recombination drives evolution of spore-forming Bacilli.</title>
        <authorList>
            <person name="Dragos A."/>
            <person name="Kovacs A.T."/>
        </authorList>
    </citation>
    <scope>NUCLEOTIDE SEQUENCE</scope>
    <source>
        <strain evidence="10">168</strain>
    </source>
</reference>
<dbReference type="GO" id="GO:0046872">
    <property type="term" value="F:metal ion binding"/>
    <property type="evidence" value="ECO:0007669"/>
    <property type="project" value="InterPro"/>
</dbReference>
<dbReference type="PROSITE" id="PS50830">
    <property type="entry name" value="TNASE_3"/>
    <property type="match status" value="1"/>
</dbReference>
<keyword evidence="10" id="KW-0378">Hydrolase</keyword>
<organism evidence="10">
    <name type="scientific">Bacillus subtilis (strain 168)</name>
    <dbReference type="NCBI Taxonomy" id="224308"/>
    <lineage>
        <taxon>Bacteria</taxon>
        <taxon>Bacillati</taxon>
        <taxon>Bacillota</taxon>
        <taxon>Bacilli</taxon>
        <taxon>Bacillales</taxon>
        <taxon>Bacillaceae</taxon>
        <taxon>Bacillus</taxon>
    </lineage>
</organism>
<dbReference type="GO" id="GO:0004519">
    <property type="term" value="F:endonuclease activity"/>
    <property type="evidence" value="ECO:0007669"/>
    <property type="project" value="UniProtKB-KW"/>
</dbReference>
<sequence length="1217" mass="132686">MLSVEMISRQNRCHYVYKGGNMMRRILHIVLITALMFLNVMYTFEAVKAAEPQQPISIEKAIQQKEGQALVEGYAVGQAVSPQHYKLTSPFSNDYNVALADRKNKTSPEHILPVQIPSAFRSQFGLQTNPLLLGKKITVQGKLENYFNTTGLKNVQSMNVTDDTKTPPAEQQVTINEARGRLNEEVTIKGIITADQNAIGGGKLSTFLQDETGGINIYSPSPEQFPELKEGMDVTVTGKITSYQGLKEIVPNSSGIKINQSNQSLPAPKHLTINELINGSLGDQYEGRLVKLTAFVSSIPSSPAGGGYNVTMIDDDHHAMTLRVMNETGVINELDEGKWYEFTGVLSRYQTFQLLPRKSADLKLLEEQPAPPSAEGEYEGIVDRVVDGDTIHLKSPVLGTTKIRFVNVDAPETYHTPKNDADENQLRFGKKASDYLKTVLSPGDKITVKVGSEAKDSYGRLLGQVITESGSNVNLELVKNGYAPTYFIWPVDNEEDYQQFQAAVAAAKKDQKGIWNENDPLMEMPFEFRAREQGKGLTRYVGDSSNKTYVQPADWKKIAVENRIFFASASEAESAGYKKRQTAPQEHVPLRILSMNDLHGKIDQQYELDLDGNGTVDGTFGRMDYAAAYLKEKKAEKKNSLIVHAGDMIGGSSPVSSLLQDEPTVELMEDIGFDVGTVGNHEFDEGTDELLRILNGGDHPKGTSGYDGQNFPLVCANCKMKSTGEPFLPAYDIINVEGVPVAFIGVVTQSAAGMVMPEGIKNIEFTDEATAVNKAAEELKKKGVKAIAVLAHMSAEQNGNAITGESADLANKTDSEIDVIFAAHNHQVVNGEVNGKLIVQAFEYGKAIGVVDVEIDKTTKDIVKKSAEIVYVDQSKIEPDVSASAILKKYETIAEPIISEVVGEAAVDMEGGYSNDGDTPLGNLIADGMRAAMKTDFALMNGGGIREALKKGPITWGDLYNIQPFGNVLTKLEIKGKDLREIINAQISPVFGPDYSISGFTYTWDKETGKAVDMKMADGTEIQPDATYTLTVNNFMATATGAKYQPIGLLGKNPVTGPEDLEATVEYVKSFDEPIAYTKEGRIKLAEASDIEDPVTEDPITEEPGDDPGTEDPIKEDPRPGEDLPDIKETPGTAPVHQLPPSAISRFNEIPINNTKTADTANSISTLPLQTETAESGSDHQLPDTSAGYYNFMVIGAAVTLSGTYLYVRRKRSASRT</sequence>
<dbReference type="SMR" id="A0A6M4JGV6"/>
<keyword evidence="2" id="KW-0134">Cell wall</keyword>
<evidence type="ECO:0000256" key="6">
    <source>
        <dbReference type="SAM" id="MobiDB-lite"/>
    </source>
</evidence>
<dbReference type="InterPro" id="IPR016071">
    <property type="entry name" value="Staphylococal_nuclease_OB-fold"/>
</dbReference>
<keyword evidence="10" id="KW-0540">Nuclease</keyword>
<feature type="domain" description="TNase-like" evidence="8">
    <location>
        <begin position="376"/>
        <end position="517"/>
    </location>
</feature>
<dbReference type="Pfam" id="PF19886">
    <property type="entry name" value="DUF6359"/>
    <property type="match status" value="1"/>
</dbReference>
<dbReference type="KEGG" id="bsu:BSU09190"/>
<dbReference type="PANTHER" id="PTHR11575">
    <property type="entry name" value="5'-NUCLEOTIDASE-RELATED"/>
    <property type="match status" value="1"/>
</dbReference>
<dbReference type="RefSeq" id="WP_010886455.1">
    <property type="nucleotide sequence ID" value="NC_000964.3"/>
</dbReference>
<keyword evidence="3" id="KW-0964">Secreted</keyword>
<dbReference type="SMART" id="SM00318">
    <property type="entry name" value="SNc"/>
    <property type="match status" value="1"/>
</dbReference>
<dbReference type="Pfam" id="PF00149">
    <property type="entry name" value="Metallophos"/>
    <property type="match status" value="1"/>
</dbReference>
<keyword evidence="7" id="KW-1133">Transmembrane helix</keyword>
<dbReference type="PROSITE" id="PS50847">
    <property type="entry name" value="GRAM_POS_ANCHORING"/>
    <property type="match status" value="1"/>
</dbReference>
<dbReference type="InterPro" id="IPR035437">
    <property type="entry name" value="SNase_OB-fold_sf"/>
</dbReference>
<dbReference type="InterPro" id="IPR012340">
    <property type="entry name" value="NA-bd_OB-fold"/>
</dbReference>
<dbReference type="PANTHER" id="PTHR11575:SF24">
    <property type="entry name" value="5'-NUCLEOTIDASE"/>
    <property type="match status" value="1"/>
</dbReference>
<dbReference type="CDD" id="cd04486">
    <property type="entry name" value="YhcR_OBF_like"/>
    <property type="match status" value="2"/>
</dbReference>
<keyword evidence="7" id="KW-0812">Transmembrane</keyword>
<dbReference type="FunFam" id="3.60.21.10:FF:000052">
    <property type="entry name" value="Endonuclease YhcR"/>
    <property type="match status" value="1"/>
</dbReference>
<name>A0A6M4JGV6_BACSU</name>
<dbReference type="InterPro" id="IPR004365">
    <property type="entry name" value="NA-bd_OB_tRNA"/>
</dbReference>
<evidence type="ECO:0000256" key="4">
    <source>
        <dbReference type="ARBA" id="ARBA00022729"/>
    </source>
</evidence>
<dbReference type="InterPro" id="IPR008334">
    <property type="entry name" value="5'-Nucleotdase_C"/>
</dbReference>
<dbReference type="Pfam" id="PF02872">
    <property type="entry name" value="5_nucleotid_C"/>
    <property type="match status" value="1"/>
</dbReference>
<gene>
    <name evidence="10" type="primary">yhcR</name>
    <name evidence="10" type="synonym">mncR</name>
    <name evidence="10" type="ORF">HIR78_05160</name>
</gene>
<dbReference type="GO" id="GO:0009166">
    <property type="term" value="P:nucleotide catabolic process"/>
    <property type="evidence" value="ECO:0007669"/>
    <property type="project" value="InterPro"/>
</dbReference>
<keyword evidence="5" id="KW-0572">Peptidoglycan-anchor</keyword>
<feature type="compositionally biased region" description="Basic and acidic residues" evidence="6">
    <location>
        <begin position="1112"/>
        <end position="1129"/>
    </location>
</feature>
<dbReference type="PRINTS" id="PR01607">
    <property type="entry name" value="APYRASEFAMLY"/>
</dbReference>
<dbReference type="SUPFAM" id="SSF55816">
    <property type="entry name" value="5'-nucleotidase (syn. UDP-sugar hydrolase), C-terminal domain"/>
    <property type="match status" value="1"/>
</dbReference>
<evidence type="ECO:0000256" key="7">
    <source>
        <dbReference type="SAM" id="Phobius"/>
    </source>
</evidence>
<dbReference type="CDD" id="cd07412">
    <property type="entry name" value="MPP_YhcR_N"/>
    <property type="match status" value="1"/>
</dbReference>
<dbReference type="Pfam" id="PF00746">
    <property type="entry name" value="Gram_pos_anchor"/>
    <property type="match status" value="1"/>
</dbReference>
<dbReference type="InterPro" id="IPR019931">
    <property type="entry name" value="LPXTG_anchor"/>
</dbReference>
<evidence type="ECO:0000256" key="2">
    <source>
        <dbReference type="ARBA" id="ARBA00022512"/>
    </source>
</evidence>
<dbReference type="InterPro" id="IPR045939">
    <property type="entry name" value="YhcR_N"/>
</dbReference>